<dbReference type="AlphaFoldDB" id="A0A392QPZ9"/>
<dbReference type="InterPro" id="IPR029058">
    <property type="entry name" value="AB_hydrolase_fold"/>
</dbReference>
<reference evidence="1 2" key="1">
    <citation type="journal article" date="2018" name="Front. Plant Sci.">
        <title>Red Clover (Trifolium pratense) and Zigzag Clover (T. medium) - A Picture of Genomic Similarities and Differences.</title>
        <authorList>
            <person name="Dluhosova J."/>
            <person name="Istvanek J."/>
            <person name="Nedelnik J."/>
            <person name="Repkova J."/>
        </authorList>
    </citation>
    <scope>NUCLEOTIDE SEQUENCE [LARGE SCALE GENOMIC DNA]</scope>
    <source>
        <strain evidence="2">cv. 10/8</strain>
        <tissue evidence="1">Leaf</tissue>
    </source>
</reference>
<evidence type="ECO:0000313" key="2">
    <source>
        <dbReference type="Proteomes" id="UP000265520"/>
    </source>
</evidence>
<evidence type="ECO:0000313" key="1">
    <source>
        <dbReference type="EMBL" id="MCI26039.1"/>
    </source>
</evidence>
<protein>
    <submittedName>
        <fullName evidence="1">Epoxide hydrolase</fullName>
    </submittedName>
</protein>
<sequence>MEVEIAEVGTAYAVKNMLTHRQTGPPILPKGEYGTGFNPDMPNILPSWLTDDDLAYFVSKFEKTGFTGGLNYYRNLNL</sequence>
<keyword evidence="2" id="KW-1185">Reference proteome</keyword>
<dbReference type="EMBL" id="LXQA010150962">
    <property type="protein sequence ID" value="MCI26039.1"/>
    <property type="molecule type" value="Genomic_DNA"/>
</dbReference>
<comment type="caution">
    <text evidence="1">The sequence shown here is derived from an EMBL/GenBank/DDBJ whole genome shotgun (WGS) entry which is preliminary data.</text>
</comment>
<dbReference type="GO" id="GO:0016787">
    <property type="term" value="F:hydrolase activity"/>
    <property type="evidence" value="ECO:0007669"/>
    <property type="project" value="UniProtKB-KW"/>
</dbReference>
<accession>A0A392QPZ9</accession>
<proteinExistence type="predicted"/>
<dbReference type="Gene3D" id="3.40.50.1820">
    <property type="entry name" value="alpha/beta hydrolase"/>
    <property type="match status" value="1"/>
</dbReference>
<dbReference type="Proteomes" id="UP000265520">
    <property type="component" value="Unassembled WGS sequence"/>
</dbReference>
<name>A0A392QPZ9_9FABA</name>
<keyword evidence="1" id="KW-0378">Hydrolase</keyword>
<organism evidence="1 2">
    <name type="scientific">Trifolium medium</name>
    <dbReference type="NCBI Taxonomy" id="97028"/>
    <lineage>
        <taxon>Eukaryota</taxon>
        <taxon>Viridiplantae</taxon>
        <taxon>Streptophyta</taxon>
        <taxon>Embryophyta</taxon>
        <taxon>Tracheophyta</taxon>
        <taxon>Spermatophyta</taxon>
        <taxon>Magnoliopsida</taxon>
        <taxon>eudicotyledons</taxon>
        <taxon>Gunneridae</taxon>
        <taxon>Pentapetalae</taxon>
        <taxon>rosids</taxon>
        <taxon>fabids</taxon>
        <taxon>Fabales</taxon>
        <taxon>Fabaceae</taxon>
        <taxon>Papilionoideae</taxon>
        <taxon>50 kb inversion clade</taxon>
        <taxon>NPAAA clade</taxon>
        <taxon>Hologalegina</taxon>
        <taxon>IRL clade</taxon>
        <taxon>Trifolieae</taxon>
        <taxon>Trifolium</taxon>
    </lineage>
</organism>
<feature type="non-terminal residue" evidence="1">
    <location>
        <position position="78"/>
    </location>
</feature>